<protein>
    <submittedName>
        <fullName evidence="1">Uncharacterized protein</fullName>
    </submittedName>
</protein>
<dbReference type="Proteomes" id="UP000198418">
    <property type="component" value="Unassembled WGS sequence"/>
</dbReference>
<proteinExistence type="predicted"/>
<evidence type="ECO:0000313" key="2">
    <source>
        <dbReference type="Proteomes" id="UP000198418"/>
    </source>
</evidence>
<sequence length="129" mass="13989">MANYYGDCRSNYFAVKNEAAFKAWIAQYAVKLITHGALFGFVSDDQSGGVPRRFEDDDAIDIDSEIAQHLADNQVCVIMEAGAEAARYISGSAIAIHANGESFSINLSDIYAQVAEEFGDDAECTAAEY</sequence>
<dbReference type="OrthoDB" id="8454908at2"/>
<accession>A0A212SD58</accession>
<dbReference type="EMBL" id="FYDG01000026">
    <property type="protein sequence ID" value="SNB83400.1"/>
    <property type="molecule type" value="Genomic_DNA"/>
</dbReference>
<dbReference type="RefSeq" id="WP_088522508.1">
    <property type="nucleotide sequence ID" value="NZ_FYDG01000026.1"/>
</dbReference>
<reference evidence="2" key="1">
    <citation type="submission" date="2017-06" db="EMBL/GenBank/DDBJ databases">
        <authorList>
            <person name="Varghese N."/>
            <person name="Submissions S."/>
        </authorList>
    </citation>
    <scope>NUCLEOTIDE SEQUENCE [LARGE SCALE GENOMIC DNA]</scope>
    <source>
        <strain evidence="2">DSM 137</strain>
    </source>
</reference>
<gene>
    <name evidence="1" type="ORF">SAMN06265338_12622</name>
</gene>
<keyword evidence="2" id="KW-1185">Reference proteome</keyword>
<evidence type="ECO:0000313" key="1">
    <source>
        <dbReference type="EMBL" id="SNB83400.1"/>
    </source>
</evidence>
<name>A0A212SD58_RHOAC</name>
<organism evidence="1 2">
    <name type="scientific">Rhodoblastus acidophilus</name>
    <name type="common">Rhodopseudomonas acidophila</name>
    <dbReference type="NCBI Taxonomy" id="1074"/>
    <lineage>
        <taxon>Bacteria</taxon>
        <taxon>Pseudomonadati</taxon>
        <taxon>Pseudomonadota</taxon>
        <taxon>Alphaproteobacteria</taxon>
        <taxon>Hyphomicrobiales</taxon>
        <taxon>Rhodoblastaceae</taxon>
        <taxon>Rhodoblastus</taxon>
    </lineage>
</organism>
<dbReference type="AlphaFoldDB" id="A0A212SD58"/>